<proteinExistence type="predicted"/>
<evidence type="ECO:0000313" key="1">
    <source>
        <dbReference type="EMBL" id="KAI5447230.1"/>
    </source>
</evidence>
<dbReference type="Gramene" id="Psat01G0490600-T1">
    <property type="protein sequence ID" value="KAI5447230.1"/>
    <property type="gene ID" value="KIW84_014906"/>
</dbReference>
<dbReference type="AlphaFoldDB" id="A0A9D5BPB1"/>
<dbReference type="EMBL" id="JAMSHJ010000001">
    <property type="protein sequence ID" value="KAI5447230.1"/>
    <property type="molecule type" value="Genomic_DNA"/>
</dbReference>
<accession>A0A9D5BPB1</accession>
<reference evidence="1 2" key="1">
    <citation type="journal article" date="2022" name="Nat. Genet.">
        <title>Improved pea reference genome and pan-genome highlight genomic features and evolutionary characteristics.</title>
        <authorList>
            <person name="Yang T."/>
            <person name="Liu R."/>
            <person name="Luo Y."/>
            <person name="Hu S."/>
            <person name="Wang D."/>
            <person name="Wang C."/>
            <person name="Pandey M.K."/>
            <person name="Ge S."/>
            <person name="Xu Q."/>
            <person name="Li N."/>
            <person name="Li G."/>
            <person name="Huang Y."/>
            <person name="Saxena R.K."/>
            <person name="Ji Y."/>
            <person name="Li M."/>
            <person name="Yan X."/>
            <person name="He Y."/>
            <person name="Liu Y."/>
            <person name="Wang X."/>
            <person name="Xiang C."/>
            <person name="Varshney R.K."/>
            <person name="Ding H."/>
            <person name="Gao S."/>
            <person name="Zong X."/>
        </authorList>
    </citation>
    <scope>NUCLEOTIDE SEQUENCE [LARGE SCALE GENOMIC DNA]</scope>
    <source>
        <strain evidence="1 2">cv. Zhongwan 6</strain>
    </source>
</reference>
<organism evidence="1 2">
    <name type="scientific">Pisum sativum</name>
    <name type="common">Garden pea</name>
    <name type="synonym">Lathyrus oleraceus</name>
    <dbReference type="NCBI Taxonomy" id="3888"/>
    <lineage>
        <taxon>Eukaryota</taxon>
        <taxon>Viridiplantae</taxon>
        <taxon>Streptophyta</taxon>
        <taxon>Embryophyta</taxon>
        <taxon>Tracheophyta</taxon>
        <taxon>Spermatophyta</taxon>
        <taxon>Magnoliopsida</taxon>
        <taxon>eudicotyledons</taxon>
        <taxon>Gunneridae</taxon>
        <taxon>Pentapetalae</taxon>
        <taxon>rosids</taxon>
        <taxon>fabids</taxon>
        <taxon>Fabales</taxon>
        <taxon>Fabaceae</taxon>
        <taxon>Papilionoideae</taxon>
        <taxon>50 kb inversion clade</taxon>
        <taxon>NPAAA clade</taxon>
        <taxon>Hologalegina</taxon>
        <taxon>IRL clade</taxon>
        <taxon>Fabeae</taxon>
        <taxon>Lathyrus</taxon>
    </lineage>
</organism>
<protein>
    <submittedName>
        <fullName evidence="1">Uncharacterized protein</fullName>
    </submittedName>
</protein>
<comment type="caution">
    <text evidence="1">The sequence shown here is derived from an EMBL/GenBank/DDBJ whole genome shotgun (WGS) entry which is preliminary data.</text>
</comment>
<sequence>MNRKIVITEKSIAYLIGHDGKGKRVHSATITAKRDDDMSPVIFKEGTNFADEKGPSAKDLTSNLRVWFKVIMGCINHRPSKNSSDYINTSENHVISSRKGVKLGLPSLLFKFIRNSIRESRNGRSSKKARSKFIPNGRLISDILVESGLVNDLLVSGLIEELVKDDGKVSWGKNLKSIGLISKFRRLEIILTKDDICGTRNPIDDYPIFTKVDPP</sequence>
<dbReference type="Proteomes" id="UP001058974">
    <property type="component" value="Chromosome 1"/>
</dbReference>
<name>A0A9D5BPB1_PEA</name>
<keyword evidence="2" id="KW-1185">Reference proteome</keyword>
<evidence type="ECO:0000313" key="2">
    <source>
        <dbReference type="Proteomes" id="UP001058974"/>
    </source>
</evidence>
<gene>
    <name evidence="1" type="ORF">KIW84_014906</name>
</gene>